<accession>A0ABU6MBB9</accession>
<gene>
    <name evidence="1" type="ORF">P4T90_02570</name>
</gene>
<dbReference type="InterPro" id="IPR053028">
    <property type="entry name" value="Spo0E-like_phosphatase"/>
</dbReference>
<reference evidence="1 2" key="1">
    <citation type="submission" date="2023-03" db="EMBL/GenBank/DDBJ databases">
        <title>Bacillus Genome Sequencing.</title>
        <authorList>
            <person name="Dunlap C."/>
        </authorList>
    </citation>
    <scope>NUCLEOTIDE SEQUENCE [LARGE SCALE GENOMIC DNA]</scope>
    <source>
        <strain evidence="1 2">B-23453</strain>
    </source>
</reference>
<protein>
    <submittedName>
        <fullName evidence="1">Aspartyl-phosphate phosphatase Spo0E family protein</fullName>
    </submittedName>
</protein>
<dbReference type="InterPro" id="IPR037208">
    <property type="entry name" value="Spo0E-like_sf"/>
</dbReference>
<dbReference type="Gene3D" id="4.10.280.10">
    <property type="entry name" value="Helix-loop-helix DNA-binding domain"/>
    <property type="match status" value="1"/>
</dbReference>
<dbReference type="Proteomes" id="UP001341444">
    <property type="component" value="Unassembled WGS sequence"/>
</dbReference>
<dbReference type="SUPFAM" id="SSF140500">
    <property type="entry name" value="BAS1536-like"/>
    <property type="match status" value="1"/>
</dbReference>
<dbReference type="InterPro" id="IPR018540">
    <property type="entry name" value="Spo0E-like"/>
</dbReference>
<evidence type="ECO:0000313" key="1">
    <source>
        <dbReference type="EMBL" id="MED1201971.1"/>
    </source>
</evidence>
<dbReference type="RefSeq" id="WP_066264527.1">
    <property type="nucleotide sequence ID" value="NZ_JARMAB010000004.1"/>
</dbReference>
<dbReference type="InterPro" id="IPR036638">
    <property type="entry name" value="HLH_DNA-bd_sf"/>
</dbReference>
<organism evidence="1 2">
    <name type="scientific">Heyndrickxia acidicola</name>
    <dbReference type="NCBI Taxonomy" id="209389"/>
    <lineage>
        <taxon>Bacteria</taxon>
        <taxon>Bacillati</taxon>
        <taxon>Bacillota</taxon>
        <taxon>Bacilli</taxon>
        <taxon>Bacillales</taxon>
        <taxon>Bacillaceae</taxon>
        <taxon>Heyndrickxia</taxon>
    </lineage>
</organism>
<dbReference type="PANTHER" id="PTHR41263:SF1">
    <property type="entry name" value="ASPARTYL-PHOSPHATE PHOSPHATASE YISI"/>
    <property type="match status" value="1"/>
</dbReference>
<dbReference type="EMBL" id="JARMAB010000004">
    <property type="protein sequence ID" value="MED1201971.1"/>
    <property type="molecule type" value="Genomic_DNA"/>
</dbReference>
<keyword evidence="2" id="KW-1185">Reference proteome</keyword>
<proteinExistence type="predicted"/>
<dbReference type="PANTHER" id="PTHR41263">
    <property type="entry name" value="ASPARTYL-PHOSPHATE PHOSPHATASE YISI"/>
    <property type="match status" value="1"/>
</dbReference>
<evidence type="ECO:0000313" key="2">
    <source>
        <dbReference type="Proteomes" id="UP001341444"/>
    </source>
</evidence>
<name>A0ABU6MBB9_9BACI</name>
<comment type="caution">
    <text evidence="1">The sequence shown here is derived from an EMBL/GenBank/DDBJ whole genome shotgun (WGS) entry which is preliminary data.</text>
</comment>
<sequence>MTTWLETINLRNQISQLRSEMIMVGQKKGLSHPETIECSQELDKLIIKFERLILNKGLEAS</sequence>
<dbReference type="Pfam" id="PF09388">
    <property type="entry name" value="SpoOE-like"/>
    <property type="match status" value="1"/>
</dbReference>